<protein>
    <submittedName>
        <fullName evidence="1">Uncharacterized protein</fullName>
    </submittedName>
</protein>
<dbReference type="AlphaFoldDB" id="A0A4E0RSI2"/>
<dbReference type="Proteomes" id="UP000030428">
    <property type="component" value="Unassembled WGS sequence"/>
</dbReference>
<keyword evidence="2" id="KW-1185">Reference proteome</keyword>
<sequence length="135" mass="15220">MKKSDKVNELHSKAMEIAQSAFIARIKGELEKVSPLSYQAFQYEREAAMLLLNDYDIEPTRSVLFRSAASLALNFEDCREAERMIAFGLSGNPPPEILEELRELFISHIPTREVKPVSISLHRPQAFSPLVTAST</sequence>
<organism evidence="1 2">
    <name type="scientific">Candidatus Thiomargarita nelsonii</name>
    <dbReference type="NCBI Taxonomy" id="1003181"/>
    <lineage>
        <taxon>Bacteria</taxon>
        <taxon>Pseudomonadati</taxon>
        <taxon>Pseudomonadota</taxon>
        <taxon>Gammaproteobacteria</taxon>
        <taxon>Thiotrichales</taxon>
        <taxon>Thiotrichaceae</taxon>
        <taxon>Thiomargarita</taxon>
    </lineage>
</organism>
<proteinExistence type="predicted"/>
<evidence type="ECO:0000313" key="1">
    <source>
        <dbReference type="EMBL" id="TGO03014.1"/>
    </source>
</evidence>
<accession>A0A4E0RSI2</accession>
<gene>
    <name evidence="1" type="ORF">PN36_14470</name>
</gene>
<name>A0A4E0RSI2_9GAMM</name>
<comment type="caution">
    <text evidence="1">The sequence shown here is derived from an EMBL/GenBank/DDBJ whole genome shotgun (WGS) entry which is preliminary data.</text>
</comment>
<reference evidence="1 2" key="1">
    <citation type="journal article" date="2016" name="Front. Microbiol.">
        <title>Single-Cell (Meta-)Genomics of a Dimorphic Candidatus Thiomargarita nelsonii Reveals Genomic Plasticity.</title>
        <authorList>
            <person name="Flood B.E."/>
            <person name="Fliss P."/>
            <person name="Jones D.S."/>
            <person name="Dick G.J."/>
            <person name="Jain S."/>
            <person name="Kaster A.K."/>
            <person name="Winkel M."/>
            <person name="Mussmann M."/>
            <person name="Bailey J."/>
        </authorList>
    </citation>
    <scope>NUCLEOTIDE SEQUENCE [LARGE SCALE GENOMIC DNA]</scope>
    <source>
        <strain evidence="1">Hydrate Ridge</strain>
    </source>
</reference>
<evidence type="ECO:0000313" key="2">
    <source>
        <dbReference type="Proteomes" id="UP000030428"/>
    </source>
</evidence>
<dbReference type="EMBL" id="JSZA02000049">
    <property type="protein sequence ID" value="TGO03014.1"/>
    <property type="molecule type" value="Genomic_DNA"/>
</dbReference>